<dbReference type="InterPro" id="IPR007244">
    <property type="entry name" value="Naa35_N"/>
</dbReference>
<evidence type="ECO:0000313" key="7">
    <source>
        <dbReference type="EMBL" id="KAL3079394.1"/>
    </source>
</evidence>
<comment type="subcellular location">
    <subcellularLocation>
        <location evidence="1">Cytoplasm</location>
    </subcellularLocation>
</comment>
<dbReference type="InterPro" id="IPR057982">
    <property type="entry name" value="TPR_NAA35"/>
</dbReference>
<protein>
    <recommendedName>
        <fullName evidence="4">Protein MAK10 homolog</fullName>
    </recommendedName>
</protein>
<sequence length="719" mass="81893">MDLFVTSSNASASEITCQFFDDCKLLKSQQFSMDASFKLSDAMSAIELMNEKMDSGMKYVERKLDFFTNNTMDILNKLKFADIIAIFDASYSLLASWLTGQSPDQTLNTNLCFLVQPKLLESSPFLHAFSCAVSFISHLLKVYMSTASIANDEDICLSSNTIQNKFNFSFIAGLLKKSIYHINQMPKSKELDALRIRFEYLSTLLELLDALFPSIESLLSNSNDIETRFVPDLKRSNLLLSKCIQLNKMILNTISVGSQPSDGFDSDFSWLSVFDPNSSLYFGLPSFPRKPRLLPRVGACEYFNNLLEKILFVVSNLPEMSLTVEGIIELLQRIGEDDSCVLVRSLTQLLIMPNDHFICGTTPLEGVVLNSISSANWINGTVDQPLKLLFASDESLRDIFNDFLVVVVRAYVNLFQTFGHNLSRQMDKFLRVIFDEFGALIIEASKIEAVLETARINLDVDNSDCQIPNMQHLFSNFFLQTILALMHHYFSLAFQMRLIQPYEFHYIYWYFGEFVLKNLSNMCEQKCNSLIIDFSKSSLHQLKKVSGKRQLQKTKMDNEFRKTLSLIKARSLHHRAETLMCQAMCSMNLGLIISQRMAVPPGESLRYAKRVELFSSLPPLLFYSYEEYLSESRIAESKSDTKDGEWFENAAELFGQTIALMKNVDLNDDNPISASLSSLFRVAKQNMVVAKLMANKNLEKKLSFEFPAERVNFPLIKLL</sequence>
<keyword evidence="8" id="KW-1185">Reference proteome</keyword>
<evidence type="ECO:0000256" key="4">
    <source>
        <dbReference type="ARBA" id="ARBA00030494"/>
    </source>
</evidence>
<evidence type="ECO:0000259" key="6">
    <source>
        <dbReference type="Pfam" id="PF25789"/>
    </source>
</evidence>
<dbReference type="InterPro" id="IPR057983">
    <property type="entry name" value="NAA35-like_N"/>
</dbReference>
<proteinExistence type="inferred from homology"/>
<name>A0ABD2IGV9_9BILA</name>
<evidence type="ECO:0000256" key="1">
    <source>
        <dbReference type="ARBA" id="ARBA00004496"/>
    </source>
</evidence>
<dbReference type="EMBL" id="JBICBT010001189">
    <property type="protein sequence ID" value="KAL3079394.1"/>
    <property type="molecule type" value="Genomic_DNA"/>
</dbReference>
<feature type="domain" description="NAA35-like TPR repeats" evidence="6">
    <location>
        <begin position="323"/>
        <end position="708"/>
    </location>
</feature>
<evidence type="ECO:0000313" key="8">
    <source>
        <dbReference type="Proteomes" id="UP001620626"/>
    </source>
</evidence>
<dbReference type="PANTHER" id="PTHR21373">
    <property type="entry name" value="GLUCOSE REPRESSIBLE PROTEIN MAK10"/>
    <property type="match status" value="1"/>
</dbReference>
<keyword evidence="3" id="KW-0963">Cytoplasm</keyword>
<reference evidence="7 8" key="1">
    <citation type="submission" date="2024-10" db="EMBL/GenBank/DDBJ databases">
        <authorList>
            <person name="Kim D."/>
        </authorList>
    </citation>
    <scope>NUCLEOTIDE SEQUENCE [LARGE SCALE GENOMIC DNA]</scope>
    <source>
        <strain evidence="7">BH-2024</strain>
    </source>
</reference>
<comment type="similarity">
    <text evidence="2">Belongs to the MAK10 family.</text>
</comment>
<feature type="domain" description="NAA35-like N-terminal" evidence="5">
    <location>
        <begin position="33"/>
        <end position="111"/>
    </location>
</feature>
<dbReference type="Pfam" id="PF25789">
    <property type="entry name" value="TPR_NAA35"/>
    <property type="match status" value="1"/>
</dbReference>
<comment type="caution">
    <text evidence="7">The sequence shown here is derived from an EMBL/GenBank/DDBJ whole genome shotgun (WGS) entry which is preliminary data.</text>
</comment>
<dbReference type="AlphaFoldDB" id="A0ABD2IGV9"/>
<dbReference type="PANTHER" id="PTHR21373:SF0">
    <property type="entry name" value="N-ALPHA-ACETYLTRANSFERASE 35, NATC AUXILIARY SUBUNIT"/>
    <property type="match status" value="1"/>
</dbReference>
<gene>
    <name evidence="7" type="ORF">niasHT_036383</name>
</gene>
<evidence type="ECO:0000259" key="5">
    <source>
        <dbReference type="Pfam" id="PF04112"/>
    </source>
</evidence>
<organism evidence="7 8">
    <name type="scientific">Heterodera trifolii</name>
    <dbReference type="NCBI Taxonomy" id="157864"/>
    <lineage>
        <taxon>Eukaryota</taxon>
        <taxon>Metazoa</taxon>
        <taxon>Ecdysozoa</taxon>
        <taxon>Nematoda</taxon>
        <taxon>Chromadorea</taxon>
        <taxon>Rhabditida</taxon>
        <taxon>Tylenchina</taxon>
        <taxon>Tylenchomorpha</taxon>
        <taxon>Tylenchoidea</taxon>
        <taxon>Heteroderidae</taxon>
        <taxon>Heteroderinae</taxon>
        <taxon>Heterodera</taxon>
    </lineage>
</organism>
<dbReference type="Proteomes" id="UP001620626">
    <property type="component" value="Unassembled WGS sequence"/>
</dbReference>
<dbReference type="Pfam" id="PF04112">
    <property type="entry name" value="Mak10"/>
    <property type="match status" value="1"/>
</dbReference>
<evidence type="ECO:0000256" key="3">
    <source>
        <dbReference type="ARBA" id="ARBA00022490"/>
    </source>
</evidence>
<dbReference type="GO" id="GO:0005737">
    <property type="term" value="C:cytoplasm"/>
    <property type="evidence" value="ECO:0007669"/>
    <property type="project" value="UniProtKB-SubCell"/>
</dbReference>
<accession>A0ABD2IGV9</accession>
<evidence type="ECO:0000256" key="2">
    <source>
        <dbReference type="ARBA" id="ARBA00006289"/>
    </source>
</evidence>